<feature type="compositionally biased region" description="Basic and acidic residues" evidence="1">
    <location>
        <begin position="1"/>
        <end position="11"/>
    </location>
</feature>
<accession>A0A4U5NBP1</accession>
<protein>
    <submittedName>
        <fullName evidence="2">Uncharacterized protein</fullName>
    </submittedName>
</protein>
<dbReference type="EMBL" id="AZBU02000004">
    <property type="protein sequence ID" value="TKR80257.1"/>
    <property type="molecule type" value="Genomic_DNA"/>
</dbReference>
<keyword evidence="3" id="KW-1185">Reference proteome</keyword>
<reference evidence="2 3" key="1">
    <citation type="journal article" date="2015" name="Genome Biol.">
        <title>Comparative genomics of Steinernema reveals deeply conserved gene regulatory networks.</title>
        <authorList>
            <person name="Dillman A.R."/>
            <person name="Macchietto M."/>
            <person name="Porter C.F."/>
            <person name="Rogers A."/>
            <person name="Williams B."/>
            <person name="Antoshechkin I."/>
            <person name="Lee M.M."/>
            <person name="Goodwin Z."/>
            <person name="Lu X."/>
            <person name="Lewis E.E."/>
            <person name="Goodrich-Blair H."/>
            <person name="Stock S.P."/>
            <person name="Adams B.J."/>
            <person name="Sternberg P.W."/>
            <person name="Mortazavi A."/>
        </authorList>
    </citation>
    <scope>NUCLEOTIDE SEQUENCE [LARGE SCALE GENOMIC DNA]</scope>
    <source>
        <strain evidence="2 3">ALL</strain>
    </source>
</reference>
<reference evidence="2 3" key="2">
    <citation type="journal article" date="2019" name="G3 (Bethesda)">
        <title>Hybrid Assembly of the Genome of the Entomopathogenic Nematode Steinernema carpocapsae Identifies the X-Chromosome.</title>
        <authorList>
            <person name="Serra L."/>
            <person name="Macchietto M."/>
            <person name="Macias-Munoz A."/>
            <person name="McGill C.J."/>
            <person name="Rodriguez I.M."/>
            <person name="Rodriguez B."/>
            <person name="Murad R."/>
            <person name="Mortazavi A."/>
        </authorList>
    </citation>
    <scope>NUCLEOTIDE SEQUENCE [LARGE SCALE GENOMIC DNA]</scope>
    <source>
        <strain evidence="2 3">ALL</strain>
    </source>
</reference>
<feature type="region of interest" description="Disordered" evidence="1">
    <location>
        <begin position="1"/>
        <end position="43"/>
    </location>
</feature>
<comment type="caution">
    <text evidence="2">The sequence shown here is derived from an EMBL/GenBank/DDBJ whole genome shotgun (WGS) entry which is preliminary data.</text>
</comment>
<dbReference type="AlphaFoldDB" id="A0A4U5NBP1"/>
<evidence type="ECO:0000313" key="3">
    <source>
        <dbReference type="Proteomes" id="UP000298663"/>
    </source>
</evidence>
<gene>
    <name evidence="2" type="ORF">L596_014358</name>
</gene>
<proteinExistence type="predicted"/>
<sequence>MPEKEEKEKSRLTTPTTPGDEKPQKSQAPAADDGDGEPEERGMLKLLQLKLEERFGQVKTSDFSPEFLALATDAEVYRDTVFDLSRSIMKTLQHNSKTLNLKEGSEMEMASPAGGDPYELLSKAFVGIR</sequence>
<organism evidence="2 3">
    <name type="scientific">Steinernema carpocapsae</name>
    <name type="common">Entomopathogenic nematode</name>
    <dbReference type="NCBI Taxonomy" id="34508"/>
    <lineage>
        <taxon>Eukaryota</taxon>
        <taxon>Metazoa</taxon>
        <taxon>Ecdysozoa</taxon>
        <taxon>Nematoda</taxon>
        <taxon>Chromadorea</taxon>
        <taxon>Rhabditida</taxon>
        <taxon>Tylenchina</taxon>
        <taxon>Panagrolaimomorpha</taxon>
        <taxon>Strongyloidoidea</taxon>
        <taxon>Steinernematidae</taxon>
        <taxon>Steinernema</taxon>
    </lineage>
</organism>
<name>A0A4U5NBP1_STECR</name>
<evidence type="ECO:0000313" key="2">
    <source>
        <dbReference type="EMBL" id="TKR80257.1"/>
    </source>
</evidence>
<dbReference type="OrthoDB" id="5871842at2759"/>
<dbReference type="Proteomes" id="UP000298663">
    <property type="component" value="Unassembled WGS sequence"/>
</dbReference>
<evidence type="ECO:0000256" key="1">
    <source>
        <dbReference type="SAM" id="MobiDB-lite"/>
    </source>
</evidence>